<evidence type="ECO:0000313" key="4">
    <source>
        <dbReference type="EMBL" id="MEY9455536.1"/>
    </source>
</evidence>
<dbReference type="InterPro" id="IPR016035">
    <property type="entry name" value="Acyl_Trfase/lysoPLipase"/>
</dbReference>
<keyword evidence="5" id="KW-1185">Reference proteome</keyword>
<accession>A0ABV4FXA2</accession>
<dbReference type="SUPFAM" id="SSF53955">
    <property type="entry name" value="Lysozyme-like"/>
    <property type="match status" value="1"/>
</dbReference>
<keyword evidence="2" id="KW-1133">Transmembrane helix</keyword>
<feature type="transmembrane region" description="Helical" evidence="2">
    <location>
        <begin position="191"/>
        <end position="213"/>
    </location>
</feature>
<evidence type="ECO:0000313" key="5">
    <source>
        <dbReference type="Proteomes" id="UP001565369"/>
    </source>
</evidence>
<feature type="transmembrane region" description="Helical" evidence="2">
    <location>
        <begin position="12"/>
        <end position="34"/>
    </location>
</feature>
<dbReference type="Pfam" id="PF01734">
    <property type="entry name" value="Patatin"/>
    <property type="match status" value="1"/>
</dbReference>
<feature type="transmembrane region" description="Helical" evidence="2">
    <location>
        <begin position="245"/>
        <end position="261"/>
    </location>
</feature>
<feature type="transmembrane region" description="Helical" evidence="2">
    <location>
        <begin position="92"/>
        <end position="113"/>
    </location>
</feature>
<dbReference type="InterPro" id="IPR023346">
    <property type="entry name" value="Lysozyme-like_dom_sf"/>
</dbReference>
<organism evidence="4 5">
    <name type="scientific">Bradyrhizobium ottawaense</name>
    <dbReference type="NCBI Taxonomy" id="931866"/>
    <lineage>
        <taxon>Bacteria</taxon>
        <taxon>Pseudomonadati</taxon>
        <taxon>Pseudomonadota</taxon>
        <taxon>Alphaproteobacteria</taxon>
        <taxon>Hyphomicrobiales</taxon>
        <taxon>Nitrobacteraceae</taxon>
        <taxon>Bradyrhizobium</taxon>
    </lineage>
</organism>
<keyword evidence="2" id="KW-0812">Transmembrane</keyword>
<feature type="transmembrane region" description="Helical" evidence="2">
    <location>
        <begin position="219"/>
        <end position="238"/>
    </location>
</feature>
<dbReference type="InterPro" id="IPR002641">
    <property type="entry name" value="PNPLA_dom"/>
</dbReference>
<evidence type="ECO:0000259" key="3">
    <source>
        <dbReference type="Pfam" id="PF01734"/>
    </source>
</evidence>
<keyword evidence="1" id="KW-0443">Lipid metabolism</keyword>
<feature type="transmembrane region" description="Helical" evidence="2">
    <location>
        <begin position="46"/>
        <end position="72"/>
    </location>
</feature>
<dbReference type="EMBL" id="JBGBZJ010000003">
    <property type="protein sequence ID" value="MEY9455536.1"/>
    <property type="molecule type" value="Genomic_DNA"/>
</dbReference>
<dbReference type="SUPFAM" id="SSF52151">
    <property type="entry name" value="FabD/lysophospholipase-like"/>
    <property type="match status" value="1"/>
</dbReference>
<feature type="domain" description="PNPLA" evidence="3">
    <location>
        <begin position="314"/>
        <end position="577"/>
    </location>
</feature>
<dbReference type="RefSeq" id="WP_049824207.1">
    <property type="nucleotide sequence ID" value="NZ_AP021854.1"/>
</dbReference>
<comment type="caution">
    <text evidence="4">The sequence shown here is derived from an EMBL/GenBank/DDBJ whole genome shotgun (WGS) entry which is preliminary data.</text>
</comment>
<dbReference type="Proteomes" id="UP001565369">
    <property type="component" value="Unassembled WGS sequence"/>
</dbReference>
<sequence length="999" mass="108554">MSRDQVFGLLRNLKWFVVLSLVFSAILSLPAQIVELYRISYADLKFLSLVLLWLTLLLVGSLIWFGSAMVVLESRARLSGKPTRMFNWTARFAPIVLGALPLIAGAAGHFGAIPLRLGEADAKLNEIYNAPGSAFDKFDASLAISVGQSLHRSGYAVLFLTLLAACLWYAVGKGHAADPSYVQRFRSRSFLLGTIGLILATTAIFAVGPTGFAGALGPFVVLALFAVCITAFCTYASLITVRSRMPWLPLFLGLAVVLSWIDCNDNHGIRTLDGPAPASGLDSATSEFTRWLSLRPDRDQFSKDYPVYVVAARGGGIYAAYQSAIFLARLQDLCPAFRHHLFAISGVSGGSIGASVFSSALATVAQKEAGETACPKIASYLERQSPLDAAIETPGPNERYVRQALSADLLSPLIASTLFGDFLQRFIFRAVGPLDRARALEYSLESATRSGATAGPLEQPFMAHWLADGSRPALLLNATDAASGRRVVFSPFTFGREANGDNVDSLSFFQSLKPPDGGPPNSGPINVPLSTAAFVSARFPWVSPAASVTAKDPSSPGIDKMRLVDGGYFENSGVDTAMDLIDSLRGTIAEINKSADDAPDGAAKPSPRVSIKLIVLGGGSYPERTSFSFGEMLEPIKALLNTRDSRAYIAINRAARALSAQSFVIDVHGTQETSIVRNLRLASLSNPYYPLPLGWTMSDKTREIIEKQSGRFWDCEAGRDFTQSDRSGATADCIQVLLAHELDETVDLAAHEIAIENHYRELGDARQDVPSRLDIRAISRCYADGSGLPVKSFQVHALQALLREWDHHPELTDLRQLAYVLATAAYESWDFRMLSENLVYRNATRLTSVFRIPQDEAPRFVNNPEGLANRIYSGKMGNTEPADGWRYRGRGMIQLTGRGNYQKYAALIGEPLEEEPDLLFNASVASRVTFALFFGGGVNKLTPYFNDAQDDWEGARAVVAGRAPAQILRQQAKPILTTGKRLLACLRAAQPQETPAKLK</sequence>
<dbReference type="Gene3D" id="1.10.530.10">
    <property type="match status" value="1"/>
</dbReference>
<evidence type="ECO:0000256" key="2">
    <source>
        <dbReference type="SAM" id="Phobius"/>
    </source>
</evidence>
<reference evidence="4 5" key="1">
    <citation type="submission" date="2024-07" db="EMBL/GenBank/DDBJ databases">
        <title>Genomic Encyclopedia of Type Strains, Phase V (KMG-V): Genome sequencing to study the core and pangenomes of soil and plant-associated prokaryotes.</title>
        <authorList>
            <person name="Whitman W."/>
        </authorList>
    </citation>
    <scope>NUCLEOTIDE SEQUENCE [LARGE SCALE GENOMIC DNA]</scope>
    <source>
        <strain evidence="4 5">USDA 152</strain>
    </source>
</reference>
<evidence type="ECO:0000256" key="1">
    <source>
        <dbReference type="ARBA" id="ARBA00023098"/>
    </source>
</evidence>
<protein>
    <submittedName>
        <fullName evidence="4">Chitinase</fullName>
    </submittedName>
</protein>
<feature type="transmembrane region" description="Helical" evidence="2">
    <location>
        <begin position="153"/>
        <end position="171"/>
    </location>
</feature>
<gene>
    <name evidence="4" type="ORF">ABIG07_004484</name>
</gene>
<keyword evidence="2" id="KW-0472">Membrane</keyword>
<name>A0ABV4FXA2_9BRAD</name>
<proteinExistence type="predicted"/>